<reference evidence="3 4" key="2">
    <citation type="journal article" date="2012" name="Open Biol.">
        <title>Characteristics of nucleosomes and linker DNA regions on the genome of the basidiomycete Mixia osmundae revealed by mono- and dinucleosome mapping.</title>
        <authorList>
            <person name="Nishida H."/>
            <person name="Kondo S."/>
            <person name="Matsumoto T."/>
            <person name="Suzuki Y."/>
            <person name="Yoshikawa H."/>
            <person name="Taylor T.D."/>
            <person name="Sugiyama J."/>
        </authorList>
    </citation>
    <scope>NUCLEOTIDE SEQUENCE [LARGE SCALE GENOMIC DNA]</scope>
    <source>
        <strain evidence="4">CBS 9802 / IAM 14324 / JCM 22182 / KY 12970</strain>
    </source>
</reference>
<dbReference type="eggNOG" id="ENOG502S0RX">
    <property type="taxonomic scope" value="Eukaryota"/>
</dbReference>
<feature type="coiled-coil region" evidence="1">
    <location>
        <begin position="86"/>
        <end position="211"/>
    </location>
</feature>
<dbReference type="STRING" id="764103.G7DT33"/>
<feature type="region of interest" description="Disordered" evidence="2">
    <location>
        <begin position="337"/>
        <end position="380"/>
    </location>
</feature>
<gene>
    <name evidence="3" type="primary">Mo00558</name>
    <name evidence="3" type="ORF">E5Q_00558</name>
</gene>
<dbReference type="RefSeq" id="XP_014571333.1">
    <property type="nucleotide sequence ID" value="XM_014715847.1"/>
</dbReference>
<name>G7DT33_MIXOS</name>
<feature type="compositionally biased region" description="Basic and acidic residues" evidence="2">
    <location>
        <begin position="556"/>
        <end position="571"/>
    </location>
</feature>
<dbReference type="EMBL" id="BABT02000025">
    <property type="protein sequence ID" value="GAA93912.1"/>
    <property type="molecule type" value="Genomic_DNA"/>
</dbReference>
<accession>G7DT33</accession>
<feature type="region of interest" description="Disordered" evidence="2">
    <location>
        <begin position="41"/>
        <end position="60"/>
    </location>
</feature>
<dbReference type="HOGENOM" id="CLU_349520_0_0_1"/>
<evidence type="ECO:0000313" key="4">
    <source>
        <dbReference type="Proteomes" id="UP000009131"/>
    </source>
</evidence>
<organism evidence="3 4">
    <name type="scientific">Mixia osmundae (strain CBS 9802 / IAM 14324 / JCM 22182 / KY 12970)</name>
    <dbReference type="NCBI Taxonomy" id="764103"/>
    <lineage>
        <taxon>Eukaryota</taxon>
        <taxon>Fungi</taxon>
        <taxon>Dikarya</taxon>
        <taxon>Basidiomycota</taxon>
        <taxon>Pucciniomycotina</taxon>
        <taxon>Mixiomycetes</taxon>
        <taxon>Mixiales</taxon>
        <taxon>Mixiaceae</taxon>
        <taxon>Mixia</taxon>
    </lineage>
</organism>
<dbReference type="InParanoid" id="G7DT33"/>
<feature type="compositionally biased region" description="Low complexity" evidence="2">
    <location>
        <begin position="339"/>
        <end position="350"/>
    </location>
</feature>
<feature type="compositionally biased region" description="Polar residues" evidence="2">
    <location>
        <begin position="45"/>
        <end position="54"/>
    </location>
</feature>
<dbReference type="AlphaFoldDB" id="G7DT33"/>
<dbReference type="Proteomes" id="UP000009131">
    <property type="component" value="Unassembled WGS sequence"/>
</dbReference>
<evidence type="ECO:0000256" key="2">
    <source>
        <dbReference type="SAM" id="MobiDB-lite"/>
    </source>
</evidence>
<comment type="caution">
    <text evidence="3">The sequence shown here is derived from an EMBL/GenBank/DDBJ whole genome shotgun (WGS) entry which is preliminary data.</text>
</comment>
<evidence type="ECO:0000313" key="3">
    <source>
        <dbReference type="EMBL" id="GAA93912.1"/>
    </source>
</evidence>
<evidence type="ECO:0000256" key="1">
    <source>
        <dbReference type="SAM" id="Coils"/>
    </source>
</evidence>
<dbReference type="OrthoDB" id="4088568at2759"/>
<feature type="region of interest" description="Disordered" evidence="2">
    <location>
        <begin position="290"/>
        <end position="314"/>
    </location>
</feature>
<protein>
    <submittedName>
        <fullName evidence="3">Uncharacterized protein</fullName>
    </submittedName>
</protein>
<feature type="region of interest" description="Disordered" evidence="2">
    <location>
        <begin position="556"/>
        <end position="576"/>
    </location>
</feature>
<keyword evidence="1" id="KW-0175">Coiled coil</keyword>
<proteinExistence type="predicted"/>
<reference evidence="3 4" key="1">
    <citation type="journal article" date="2011" name="J. Gen. Appl. Microbiol.">
        <title>Draft genome sequencing of the enigmatic basidiomycete Mixia osmundae.</title>
        <authorList>
            <person name="Nishida H."/>
            <person name="Nagatsuka Y."/>
            <person name="Sugiyama J."/>
        </authorList>
    </citation>
    <scope>NUCLEOTIDE SEQUENCE [LARGE SCALE GENOMIC DNA]</scope>
    <source>
        <strain evidence="4">CBS 9802 / IAM 14324 / JCM 22182 / KY 12970</strain>
    </source>
</reference>
<sequence length="806" mass="87011">MDGQQSFVAGDLDSYKSIIQGVRQRRSQYFDDAAANLSPCRKSYDNSAASSPEQSRFRHDLSSKRASWVEGLERDLVLSAQVGQALLTEQRELQESLRQAQAAKDQLTEKLALLEQQNAGLAQRLQATVDDLDSAEMAARSTALTLAEERTRNVKLQADNVKLSANEKRLAGALRDAQDMRQELANETNRADAAESRARRALERLGDLSSRSAASLPPQVIAPAKRVRNATVPVNNTPDMSDLSTFVGELANENELLRASVAELKLHLRAKADDSQSQSLTLDETHGSLLSQILPPDSPPVRARPSYQRMSPKLARRRSALEICSAAPAEMTLFPSDVSTSTELSQSTSSVRPPPHGRASAISKSEELSRSSSFSDQETACDRQHLLNGRDMRTASLPLLTEHVSKLLARLRVADVASLEQRLARQHLPGDVSRLAVSTMRDILTEIEGLRGHFRRVVEGEQASLAVLDEHASLVGRRDFVNLVKLLRDTLFEVSRLRALLNRIILEPALAKKLKDLDVSSAAEDAIALSTTEPASSGGMLAPLARYLPYVGLSSGREEDKPPLRKQDSHSRVPVRQASKLSSCAAVASATVNVEFGAKGENAVASAGADYDVPASLSQATARKGDIFGIFAGGRTQNEIKGALRAPVAVARAPLAPVSANVPARILRRRGFSDSSIRSTFMSETPADKLMLSTASRQMADGLKAVEAAAKPATLGVGPSGEAVRQLTRMKSYSDMSVKPTLPRDAPPPMPTRAIPIVASSAIDTNVGFLTSLASWAGQSPTGKLDHEEGKAFVAPQARRTRHAME</sequence>
<keyword evidence="4" id="KW-1185">Reference proteome</keyword>